<gene>
    <name evidence="2" type="ORF">HNR40_010291</name>
</gene>
<keyword evidence="1" id="KW-0732">Signal</keyword>
<proteinExistence type="predicted"/>
<protein>
    <submittedName>
        <fullName evidence="2">Uncharacterized protein</fullName>
    </submittedName>
</protein>
<evidence type="ECO:0000313" key="3">
    <source>
        <dbReference type="Proteomes" id="UP000568380"/>
    </source>
</evidence>
<keyword evidence="3" id="KW-1185">Reference proteome</keyword>
<feature type="signal peptide" evidence="1">
    <location>
        <begin position="1"/>
        <end position="19"/>
    </location>
</feature>
<comment type="caution">
    <text evidence="2">The sequence shown here is derived from an EMBL/GenBank/DDBJ whole genome shotgun (WGS) entry which is preliminary data.</text>
</comment>
<organism evidence="2 3">
    <name type="scientific">Nonomuraea endophytica</name>
    <dbReference type="NCBI Taxonomy" id="714136"/>
    <lineage>
        <taxon>Bacteria</taxon>
        <taxon>Bacillati</taxon>
        <taxon>Actinomycetota</taxon>
        <taxon>Actinomycetes</taxon>
        <taxon>Streptosporangiales</taxon>
        <taxon>Streptosporangiaceae</taxon>
        <taxon>Nonomuraea</taxon>
    </lineage>
</organism>
<dbReference type="Proteomes" id="UP000568380">
    <property type="component" value="Unassembled WGS sequence"/>
</dbReference>
<reference evidence="2 3" key="1">
    <citation type="submission" date="2020-08" db="EMBL/GenBank/DDBJ databases">
        <title>Genomic Encyclopedia of Type Strains, Phase IV (KMG-IV): sequencing the most valuable type-strain genomes for metagenomic binning, comparative biology and taxonomic classification.</title>
        <authorList>
            <person name="Goeker M."/>
        </authorList>
    </citation>
    <scope>NUCLEOTIDE SEQUENCE [LARGE SCALE GENOMIC DNA]</scope>
    <source>
        <strain evidence="2 3">DSM 45385</strain>
    </source>
</reference>
<dbReference type="EMBL" id="JACHIN010000026">
    <property type="protein sequence ID" value="MBB5084780.1"/>
    <property type="molecule type" value="Genomic_DNA"/>
</dbReference>
<name>A0A7W8AES0_9ACTN</name>
<accession>A0A7W8AES0</accession>
<evidence type="ECO:0000256" key="1">
    <source>
        <dbReference type="SAM" id="SignalP"/>
    </source>
</evidence>
<dbReference type="RefSeq" id="WP_184975351.1">
    <property type="nucleotide sequence ID" value="NZ_JACHIN010000026.1"/>
</dbReference>
<sequence length="93" mass="9959">MLSATVVLLTSSSATAALAVPCGDGPYSGGYYYDSSYSNPNACGKCQTAGARLEATGRWRAYCKKRYNPAGTLTRVELYRFCLACRSTEAPLI</sequence>
<feature type="chain" id="PRO_5030926473" evidence="1">
    <location>
        <begin position="20"/>
        <end position="93"/>
    </location>
</feature>
<dbReference type="AlphaFoldDB" id="A0A7W8AES0"/>
<evidence type="ECO:0000313" key="2">
    <source>
        <dbReference type="EMBL" id="MBB5084780.1"/>
    </source>
</evidence>